<evidence type="ECO:0000256" key="2">
    <source>
        <dbReference type="ARBA" id="ARBA00002713"/>
    </source>
</evidence>
<dbReference type="Gene3D" id="3.20.20.150">
    <property type="entry name" value="Divalent-metal-dependent TIM barrel enzymes"/>
    <property type="match status" value="2"/>
</dbReference>
<dbReference type="GO" id="GO:0008198">
    <property type="term" value="F:ferrous iron binding"/>
    <property type="evidence" value="ECO:0007669"/>
    <property type="project" value="TreeGrafter"/>
</dbReference>
<accession>A0A6L9EGE9</accession>
<organism evidence="10 11">
    <name type="scientific">Poritiphilus flavus</name>
    <dbReference type="NCBI Taxonomy" id="2697053"/>
    <lineage>
        <taxon>Bacteria</taxon>
        <taxon>Pseudomonadati</taxon>
        <taxon>Bacteroidota</taxon>
        <taxon>Flavobacteriia</taxon>
        <taxon>Flavobacteriales</taxon>
        <taxon>Flavobacteriaceae</taxon>
        <taxon>Poritiphilus</taxon>
    </lineage>
</organism>
<evidence type="ECO:0000256" key="3">
    <source>
        <dbReference type="ARBA" id="ARBA00004892"/>
    </source>
</evidence>
<keyword evidence="6 9" id="KW-0408">Iron</keyword>
<evidence type="ECO:0000313" key="11">
    <source>
        <dbReference type="Proteomes" id="UP000475249"/>
    </source>
</evidence>
<evidence type="ECO:0000256" key="7">
    <source>
        <dbReference type="ARBA" id="ARBA00023211"/>
    </source>
</evidence>
<comment type="similarity">
    <text evidence="4 9">Belongs to the mannonate dehydratase family.</text>
</comment>
<evidence type="ECO:0000256" key="4">
    <source>
        <dbReference type="ARBA" id="ARBA00007389"/>
    </source>
</evidence>
<dbReference type="GO" id="GO:0042840">
    <property type="term" value="P:D-glucuronate catabolic process"/>
    <property type="evidence" value="ECO:0007669"/>
    <property type="project" value="TreeGrafter"/>
</dbReference>
<evidence type="ECO:0000256" key="6">
    <source>
        <dbReference type="ARBA" id="ARBA00023004"/>
    </source>
</evidence>
<comment type="cofactor">
    <cofactor evidence="9">
        <name>Fe(2+)</name>
        <dbReference type="ChEBI" id="CHEBI:29033"/>
    </cofactor>
    <cofactor evidence="9">
        <name>Mn(2+)</name>
        <dbReference type="ChEBI" id="CHEBI:29035"/>
    </cofactor>
</comment>
<comment type="pathway">
    <text evidence="3 9">Carbohydrate metabolism; pentose and glucuronate interconversion.</text>
</comment>
<evidence type="ECO:0000256" key="9">
    <source>
        <dbReference type="HAMAP-Rule" id="MF_00106"/>
    </source>
</evidence>
<dbReference type="PIRSF" id="PIRSF016049">
    <property type="entry name" value="Man_dehyd"/>
    <property type="match status" value="1"/>
</dbReference>
<dbReference type="RefSeq" id="WP_161436871.1">
    <property type="nucleotide sequence ID" value="NZ_WXYO01000008.1"/>
</dbReference>
<dbReference type="EMBL" id="WXYO01000008">
    <property type="protein sequence ID" value="NAS13824.1"/>
    <property type="molecule type" value="Genomic_DNA"/>
</dbReference>
<dbReference type="AlphaFoldDB" id="A0A6L9EGE9"/>
<reference evidence="10 11" key="1">
    <citation type="submission" date="2020-01" db="EMBL/GenBank/DDBJ databases">
        <title>Bacteria diversity of Porities sp.</title>
        <authorList>
            <person name="Wang G."/>
        </authorList>
    </citation>
    <scope>NUCLEOTIDE SEQUENCE [LARGE SCALE GENOMIC DNA]</scope>
    <source>
        <strain evidence="10 11">R33</strain>
    </source>
</reference>
<dbReference type="SUPFAM" id="SSF51658">
    <property type="entry name" value="Xylose isomerase-like"/>
    <property type="match status" value="1"/>
</dbReference>
<evidence type="ECO:0000256" key="1">
    <source>
        <dbReference type="ARBA" id="ARBA00001794"/>
    </source>
</evidence>
<name>A0A6L9EGE9_9FLAO</name>
<dbReference type="HAMAP" id="MF_00106">
    <property type="entry name" value="UxuA"/>
    <property type="match status" value="1"/>
</dbReference>
<protein>
    <recommendedName>
        <fullName evidence="5 9">Mannonate dehydratase</fullName>
        <ecNumber evidence="5 9">4.2.1.8</ecNumber>
    </recommendedName>
    <alternativeName>
        <fullName evidence="9">D-mannonate hydro-lyase</fullName>
    </alternativeName>
</protein>
<dbReference type="GO" id="GO:0030145">
    <property type="term" value="F:manganese ion binding"/>
    <property type="evidence" value="ECO:0007669"/>
    <property type="project" value="TreeGrafter"/>
</dbReference>
<sequence>MNLFKQCMRWYGPDDVVSLSDIRQAGVTGVVTALHHIPNGEFWPREEIRKRKELIETAGLRWEVVESVPVHEAIKTHKRGFQTYIDNYKLSIEHLAAEGISTICYNFMPVLDWTRTDLAFQLDNGARALRFEKQALVAFDCFILKRTGAKASYSAEELRNGEAYFASLSEDDQNTLVKNIIAGLPGSEGGYGLAEFQTALDSYKGISAEDLALHLQYFLDEIIPIAEKNAVSMAIHPDDPPFPILGLPRVVSTAKDFSRILMNTPAKSNGITFCTGSLGARADNELLDMIREFGESIYFVHLRNVKRDGADFYEAEHLEGDVPMPEVMKAFIELQQQRGVSLPMRPDHGHQILDDLNKNANPGYTAIGRLKGLAELRGLEMGISGFKS</sequence>
<dbReference type="Proteomes" id="UP000475249">
    <property type="component" value="Unassembled WGS sequence"/>
</dbReference>
<gene>
    <name evidence="9 10" type="primary">uxuA</name>
    <name evidence="10" type="ORF">GTQ38_17555</name>
</gene>
<dbReference type="NCBIfam" id="NF003027">
    <property type="entry name" value="PRK03906.1"/>
    <property type="match status" value="1"/>
</dbReference>
<dbReference type="InterPro" id="IPR004628">
    <property type="entry name" value="Man_deHydtase"/>
</dbReference>
<dbReference type="UniPathway" id="UPA00246"/>
<keyword evidence="8 9" id="KW-0456">Lyase</keyword>
<evidence type="ECO:0000256" key="5">
    <source>
        <dbReference type="ARBA" id="ARBA00012927"/>
    </source>
</evidence>
<evidence type="ECO:0000256" key="8">
    <source>
        <dbReference type="ARBA" id="ARBA00023239"/>
    </source>
</evidence>
<dbReference type="InterPro" id="IPR036237">
    <property type="entry name" value="Xyl_isomerase-like_sf"/>
</dbReference>
<comment type="function">
    <text evidence="2 9">Catalyzes the dehydration of D-mannonate.</text>
</comment>
<comment type="caution">
    <text evidence="10">The sequence shown here is derived from an EMBL/GenBank/DDBJ whole genome shotgun (WGS) entry which is preliminary data.</text>
</comment>
<dbReference type="GO" id="GO:0008927">
    <property type="term" value="F:mannonate dehydratase activity"/>
    <property type="evidence" value="ECO:0007669"/>
    <property type="project" value="UniProtKB-UniRule"/>
</dbReference>
<comment type="catalytic activity">
    <reaction evidence="1 9">
        <text>D-mannonate = 2-dehydro-3-deoxy-D-gluconate + H2O</text>
        <dbReference type="Rhea" id="RHEA:20097"/>
        <dbReference type="ChEBI" id="CHEBI:15377"/>
        <dbReference type="ChEBI" id="CHEBI:17767"/>
        <dbReference type="ChEBI" id="CHEBI:57990"/>
        <dbReference type="EC" id="4.2.1.8"/>
    </reaction>
</comment>
<dbReference type="EC" id="4.2.1.8" evidence="5 9"/>
<dbReference type="NCBIfam" id="TIGR00695">
    <property type="entry name" value="uxuA"/>
    <property type="match status" value="1"/>
</dbReference>
<dbReference type="PANTHER" id="PTHR30387">
    <property type="entry name" value="MANNONATE DEHYDRATASE"/>
    <property type="match status" value="1"/>
</dbReference>
<dbReference type="PANTHER" id="PTHR30387:SF2">
    <property type="entry name" value="MANNONATE DEHYDRATASE"/>
    <property type="match status" value="1"/>
</dbReference>
<evidence type="ECO:0000313" key="10">
    <source>
        <dbReference type="EMBL" id="NAS13824.1"/>
    </source>
</evidence>
<keyword evidence="7 9" id="KW-0464">Manganese</keyword>
<proteinExistence type="inferred from homology"/>
<keyword evidence="11" id="KW-1185">Reference proteome</keyword>
<dbReference type="Pfam" id="PF03786">
    <property type="entry name" value="UxuA"/>
    <property type="match status" value="1"/>
</dbReference>